<keyword evidence="6" id="KW-0418">Kinase</keyword>
<dbReference type="InterPro" id="IPR005467">
    <property type="entry name" value="His_kinase_dom"/>
</dbReference>
<evidence type="ECO:0000256" key="2">
    <source>
        <dbReference type="ARBA" id="ARBA00012438"/>
    </source>
</evidence>
<evidence type="ECO:0000256" key="7">
    <source>
        <dbReference type="ARBA" id="ARBA00022989"/>
    </source>
</evidence>
<dbReference type="SUPFAM" id="SSF55874">
    <property type="entry name" value="ATPase domain of HSP90 chaperone/DNA topoisomerase II/histidine kinase"/>
    <property type="match status" value="1"/>
</dbReference>
<sequence length="569" mass="60315">MAAQAGRPAVERDALEHAFRVWLIVIVVAGGAWLGTLLTLDRIDPWGASLGGMAALIVSLAVPFAAYHARYARSVRTWLSRMRNDDDRLESRLRELLDGPLPDLIGRLRTGASPEETLADLRAAPDHLLGRLVQLVANGVASGERDAAKARAELESLEWAVARLADETLPLLVERINGDRASASASTALAELPTLPHAALERLQRKTVDALVASERNRAAAMTAAASVAARIQAQTTRMLAQLRELENQYHEDEFFGDLLNLDHHVSQMGRLADSIALLSGGRSGRRWTKPIVLESIIRGAMGRIASYQRVQYHSTSNAAVAGFAAEGVMHALAELMDNAANFSPHGTAVHVYAEEEDAGVVVTIEDSGLGMRQRERQRAERLMSESADLTTLPGTRLGLAVVGRLAGKHHLTVSFRPSSRGGIGVVVLIPRRLITRSASDETALETPPGAGTVSSFASSSRSRARTAVGGAVRTGAEDARAPDAPGDSADEAYLPKRRRGATLAATIERPSGPAPKPREPGVRFAAFRQSAAGRAREAGAEPAPGGDGGTEGGTHDDGGGTSAADLDR</sequence>
<evidence type="ECO:0000256" key="10">
    <source>
        <dbReference type="SAM" id="Phobius"/>
    </source>
</evidence>
<dbReference type="InterPro" id="IPR050428">
    <property type="entry name" value="TCS_sensor_his_kinase"/>
</dbReference>
<dbReference type="InterPro" id="IPR036890">
    <property type="entry name" value="HATPase_C_sf"/>
</dbReference>
<evidence type="ECO:0000259" key="11">
    <source>
        <dbReference type="PROSITE" id="PS50109"/>
    </source>
</evidence>
<dbReference type="EMBL" id="BAAARW010000020">
    <property type="protein sequence ID" value="GAA2430416.1"/>
    <property type="molecule type" value="Genomic_DNA"/>
</dbReference>
<accession>A0ABN3JHS8</accession>
<feature type="region of interest" description="Disordered" evidence="9">
    <location>
        <begin position="441"/>
        <end position="569"/>
    </location>
</feature>
<protein>
    <recommendedName>
        <fullName evidence="2">histidine kinase</fullName>
        <ecNumber evidence="2">2.7.13.3</ecNumber>
    </recommendedName>
</protein>
<evidence type="ECO:0000313" key="12">
    <source>
        <dbReference type="EMBL" id="GAA2430416.1"/>
    </source>
</evidence>
<keyword evidence="5 10" id="KW-0812">Transmembrane</keyword>
<evidence type="ECO:0000256" key="9">
    <source>
        <dbReference type="SAM" id="MobiDB-lite"/>
    </source>
</evidence>
<organism evidence="12 13">
    <name type="scientific">Actinomadura vinacea</name>
    <dbReference type="NCBI Taxonomy" id="115336"/>
    <lineage>
        <taxon>Bacteria</taxon>
        <taxon>Bacillati</taxon>
        <taxon>Actinomycetota</taxon>
        <taxon>Actinomycetes</taxon>
        <taxon>Streptosporangiales</taxon>
        <taxon>Thermomonosporaceae</taxon>
        <taxon>Actinomadura</taxon>
    </lineage>
</organism>
<feature type="coiled-coil region" evidence="8">
    <location>
        <begin position="140"/>
        <end position="167"/>
    </location>
</feature>
<comment type="catalytic activity">
    <reaction evidence="1">
        <text>ATP + protein L-histidine = ADP + protein N-phospho-L-histidine.</text>
        <dbReference type="EC" id="2.7.13.3"/>
    </reaction>
</comment>
<dbReference type="EC" id="2.7.13.3" evidence="2"/>
<keyword evidence="4" id="KW-0808">Transferase</keyword>
<keyword evidence="8" id="KW-0175">Coiled coil</keyword>
<dbReference type="Pfam" id="PF02518">
    <property type="entry name" value="HATPase_c"/>
    <property type="match status" value="1"/>
</dbReference>
<feature type="transmembrane region" description="Helical" evidence="10">
    <location>
        <begin position="21"/>
        <end position="40"/>
    </location>
</feature>
<evidence type="ECO:0000256" key="8">
    <source>
        <dbReference type="SAM" id="Coils"/>
    </source>
</evidence>
<evidence type="ECO:0000256" key="1">
    <source>
        <dbReference type="ARBA" id="ARBA00000085"/>
    </source>
</evidence>
<feature type="compositionally biased region" description="Low complexity" evidence="9">
    <location>
        <begin position="450"/>
        <end position="475"/>
    </location>
</feature>
<dbReference type="PANTHER" id="PTHR45436:SF5">
    <property type="entry name" value="SENSOR HISTIDINE KINASE TRCS"/>
    <property type="match status" value="1"/>
</dbReference>
<dbReference type="PANTHER" id="PTHR45436">
    <property type="entry name" value="SENSOR HISTIDINE KINASE YKOH"/>
    <property type="match status" value="1"/>
</dbReference>
<gene>
    <name evidence="12" type="ORF">GCM10010191_50010</name>
</gene>
<keyword evidence="13" id="KW-1185">Reference proteome</keyword>
<dbReference type="SMART" id="SM00387">
    <property type="entry name" value="HATPase_c"/>
    <property type="match status" value="1"/>
</dbReference>
<feature type="domain" description="Histidine kinase" evidence="11">
    <location>
        <begin position="329"/>
        <end position="434"/>
    </location>
</feature>
<proteinExistence type="predicted"/>
<dbReference type="Gene3D" id="3.30.565.10">
    <property type="entry name" value="Histidine kinase-like ATPase, C-terminal domain"/>
    <property type="match status" value="1"/>
</dbReference>
<evidence type="ECO:0000256" key="4">
    <source>
        <dbReference type="ARBA" id="ARBA00022679"/>
    </source>
</evidence>
<comment type="caution">
    <text evidence="12">The sequence shown here is derived from an EMBL/GenBank/DDBJ whole genome shotgun (WGS) entry which is preliminary data.</text>
</comment>
<evidence type="ECO:0000256" key="5">
    <source>
        <dbReference type="ARBA" id="ARBA00022692"/>
    </source>
</evidence>
<feature type="transmembrane region" description="Helical" evidence="10">
    <location>
        <begin position="46"/>
        <end position="67"/>
    </location>
</feature>
<reference evidence="12 13" key="1">
    <citation type="journal article" date="2019" name="Int. J. Syst. Evol. Microbiol.">
        <title>The Global Catalogue of Microorganisms (GCM) 10K type strain sequencing project: providing services to taxonomists for standard genome sequencing and annotation.</title>
        <authorList>
            <consortium name="The Broad Institute Genomics Platform"/>
            <consortium name="The Broad Institute Genome Sequencing Center for Infectious Disease"/>
            <person name="Wu L."/>
            <person name="Ma J."/>
        </authorList>
    </citation>
    <scope>NUCLEOTIDE SEQUENCE [LARGE SCALE GENOMIC DNA]</scope>
    <source>
        <strain evidence="12 13">JCM 3325</strain>
    </source>
</reference>
<keyword evidence="7 10" id="KW-1133">Transmembrane helix</keyword>
<dbReference type="RefSeq" id="WP_344592034.1">
    <property type="nucleotide sequence ID" value="NZ_BAAARW010000020.1"/>
</dbReference>
<dbReference type="InterPro" id="IPR003594">
    <property type="entry name" value="HATPase_dom"/>
</dbReference>
<evidence type="ECO:0000256" key="6">
    <source>
        <dbReference type="ARBA" id="ARBA00022777"/>
    </source>
</evidence>
<keyword evidence="3" id="KW-0597">Phosphoprotein</keyword>
<evidence type="ECO:0000313" key="13">
    <source>
        <dbReference type="Proteomes" id="UP001501231"/>
    </source>
</evidence>
<dbReference type="PROSITE" id="PS50109">
    <property type="entry name" value="HIS_KIN"/>
    <property type="match status" value="1"/>
</dbReference>
<name>A0ABN3JHS8_9ACTN</name>
<evidence type="ECO:0000256" key="3">
    <source>
        <dbReference type="ARBA" id="ARBA00022553"/>
    </source>
</evidence>
<dbReference type="Proteomes" id="UP001501231">
    <property type="component" value="Unassembled WGS sequence"/>
</dbReference>
<keyword evidence="10" id="KW-0472">Membrane</keyword>